<dbReference type="PANTHER" id="PTHR19143:SF433">
    <property type="entry name" value="FICOLIN-2"/>
    <property type="match status" value="1"/>
</dbReference>
<dbReference type="InterPro" id="IPR020837">
    <property type="entry name" value="Fibrinogen_CS"/>
</dbReference>
<reference evidence="14" key="2">
    <citation type="submission" date="2025-09" db="UniProtKB">
        <authorList>
            <consortium name="Ensembl"/>
        </authorList>
    </citation>
    <scope>IDENTIFICATION</scope>
</reference>
<evidence type="ECO:0000256" key="6">
    <source>
        <dbReference type="ARBA" id="ARBA00022734"/>
    </source>
</evidence>
<evidence type="ECO:0000256" key="12">
    <source>
        <dbReference type="ARBA" id="ARBA00023180"/>
    </source>
</evidence>
<evidence type="ECO:0000313" key="15">
    <source>
        <dbReference type="Proteomes" id="UP000694404"/>
    </source>
</evidence>
<keyword evidence="10" id="KW-0176">Collagen</keyword>
<comment type="subcellular location">
    <subcellularLocation>
        <location evidence="1">Secreted</location>
    </subcellularLocation>
</comment>
<evidence type="ECO:0000256" key="7">
    <source>
        <dbReference type="ARBA" id="ARBA00022737"/>
    </source>
</evidence>
<evidence type="ECO:0000256" key="11">
    <source>
        <dbReference type="ARBA" id="ARBA00023157"/>
    </source>
</evidence>
<dbReference type="Proteomes" id="UP000694404">
    <property type="component" value="Unplaced"/>
</dbReference>
<dbReference type="SMART" id="SM00186">
    <property type="entry name" value="FBG"/>
    <property type="match status" value="1"/>
</dbReference>
<dbReference type="GO" id="GO:0097367">
    <property type="term" value="F:carbohydrate derivative binding"/>
    <property type="evidence" value="ECO:0007669"/>
    <property type="project" value="TreeGrafter"/>
</dbReference>
<evidence type="ECO:0000256" key="8">
    <source>
        <dbReference type="ARBA" id="ARBA00022837"/>
    </source>
</evidence>
<keyword evidence="9" id="KW-0391">Immunity</keyword>
<keyword evidence="2" id="KW-0964">Secreted</keyword>
<evidence type="ECO:0000256" key="9">
    <source>
        <dbReference type="ARBA" id="ARBA00022859"/>
    </source>
</evidence>
<dbReference type="GO" id="GO:0046872">
    <property type="term" value="F:metal ion binding"/>
    <property type="evidence" value="ECO:0007669"/>
    <property type="project" value="UniProtKB-KW"/>
</dbReference>
<evidence type="ECO:0000256" key="3">
    <source>
        <dbReference type="ARBA" id="ARBA00022588"/>
    </source>
</evidence>
<proteinExistence type="predicted"/>
<name>A0A8C0QRY0_CHEAB</name>
<feature type="domain" description="Fibrinogen C-terminal" evidence="13">
    <location>
        <begin position="111"/>
        <end position="329"/>
    </location>
</feature>
<dbReference type="PANTHER" id="PTHR19143">
    <property type="entry name" value="FIBRINOGEN/TENASCIN/ANGIOPOEITIN"/>
    <property type="match status" value="1"/>
</dbReference>
<sequence>MGETSVSQIGGPDPKGSFGWGSQNYFVGGCRGIAVLTSALPSELGSQDSVSFIVSFLSPEVRIVGLSGSDKLAVLQGCPGMAGASGPKGEPGSAGMKGERGAEGFRGKAGPAGEKGAKNCKELLARGHVMSGWYTIYPRGCAAMTVLCDMDTDGGGWIVFQRRVDGSVDFHRNWDLYKRGFGNQLTEFWLGNDNIHLLTSLGNNELRIDLGDFENKKYFAEYKSFNILGESEKYKLILGDRVAGDAGDSLTYQKNRKFSTPEHDNDLDPGNCAKTFEGGWWFNSCHHSHLNGVYLRGAHKRPGHGVLWNKGIGNEYSYKFSEMKFRPLS</sequence>
<dbReference type="GO" id="GO:0005581">
    <property type="term" value="C:collagen trimer"/>
    <property type="evidence" value="ECO:0007669"/>
    <property type="project" value="UniProtKB-KW"/>
</dbReference>
<dbReference type="GeneTree" id="ENSGT00940000163282"/>
<dbReference type="InterPro" id="IPR036056">
    <property type="entry name" value="Fibrinogen-like_C"/>
</dbReference>
<evidence type="ECO:0000256" key="5">
    <source>
        <dbReference type="ARBA" id="ARBA00022729"/>
    </source>
</evidence>
<evidence type="ECO:0000256" key="4">
    <source>
        <dbReference type="ARBA" id="ARBA00022723"/>
    </source>
</evidence>
<dbReference type="InterPro" id="IPR014716">
    <property type="entry name" value="Fibrinogen_a/b/g_C_1"/>
</dbReference>
<dbReference type="Ensembl" id="ENSCABT00000033076.1">
    <property type="protein sequence ID" value="ENSCABP00000030178.1"/>
    <property type="gene ID" value="ENSCABG00000022115.1"/>
</dbReference>
<keyword evidence="4" id="KW-0479">Metal-binding</keyword>
<dbReference type="PROSITE" id="PS00514">
    <property type="entry name" value="FIBRINOGEN_C_1"/>
    <property type="match status" value="1"/>
</dbReference>
<accession>A0A8C0QRY0</accession>
<dbReference type="NCBIfam" id="NF040941">
    <property type="entry name" value="GGGWT_bact"/>
    <property type="match status" value="1"/>
</dbReference>
<evidence type="ECO:0000256" key="1">
    <source>
        <dbReference type="ARBA" id="ARBA00004613"/>
    </source>
</evidence>
<dbReference type="InterPro" id="IPR050373">
    <property type="entry name" value="Fibrinogen_C-term_domain"/>
</dbReference>
<keyword evidence="6" id="KW-0430">Lectin</keyword>
<dbReference type="PROSITE" id="PS51406">
    <property type="entry name" value="FIBRINOGEN_C_2"/>
    <property type="match status" value="1"/>
</dbReference>
<dbReference type="Pfam" id="PF01391">
    <property type="entry name" value="Collagen"/>
    <property type="match status" value="1"/>
</dbReference>
<keyword evidence="11" id="KW-1015">Disulfide bond</keyword>
<dbReference type="Pfam" id="PF00147">
    <property type="entry name" value="Fibrinogen_C"/>
    <property type="match status" value="1"/>
</dbReference>
<dbReference type="FunFam" id="3.90.215.10:FF:000001">
    <property type="entry name" value="Tenascin isoform 1"/>
    <property type="match status" value="1"/>
</dbReference>
<keyword evidence="5" id="KW-0732">Signal</keyword>
<dbReference type="GO" id="GO:0003823">
    <property type="term" value="F:antigen binding"/>
    <property type="evidence" value="ECO:0007669"/>
    <property type="project" value="TreeGrafter"/>
</dbReference>
<keyword evidence="12" id="KW-0325">Glycoprotein</keyword>
<evidence type="ECO:0000256" key="2">
    <source>
        <dbReference type="ARBA" id="ARBA00022525"/>
    </source>
</evidence>
<dbReference type="InterPro" id="IPR008160">
    <property type="entry name" value="Collagen"/>
</dbReference>
<dbReference type="GO" id="GO:0001867">
    <property type="term" value="P:complement activation, lectin pathway"/>
    <property type="evidence" value="ECO:0007669"/>
    <property type="project" value="TreeGrafter"/>
</dbReference>
<dbReference type="GO" id="GO:0005615">
    <property type="term" value="C:extracellular space"/>
    <property type="evidence" value="ECO:0007669"/>
    <property type="project" value="TreeGrafter"/>
</dbReference>
<dbReference type="InterPro" id="IPR002181">
    <property type="entry name" value="Fibrinogen_a/b/g_C_dom"/>
</dbReference>
<evidence type="ECO:0000256" key="10">
    <source>
        <dbReference type="ARBA" id="ARBA00023119"/>
    </source>
</evidence>
<evidence type="ECO:0000259" key="13">
    <source>
        <dbReference type="PROSITE" id="PS51406"/>
    </source>
</evidence>
<keyword evidence="15" id="KW-1185">Reference proteome</keyword>
<organism evidence="14 15">
    <name type="scientific">Chelonoidis abingdonii</name>
    <name type="common">Abingdon island giant tortoise</name>
    <name type="synonym">Testudo abingdonii</name>
    <dbReference type="NCBI Taxonomy" id="106734"/>
    <lineage>
        <taxon>Eukaryota</taxon>
        <taxon>Metazoa</taxon>
        <taxon>Chordata</taxon>
        <taxon>Craniata</taxon>
        <taxon>Vertebrata</taxon>
        <taxon>Euteleostomi</taxon>
        <taxon>Archelosauria</taxon>
        <taxon>Testudinata</taxon>
        <taxon>Testudines</taxon>
        <taxon>Cryptodira</taxon>
        <taxon>Durocryptodira</taxon>
        <taxon>Testudinoidea</taxon>
        <taxon>Testudinidae</taxon>
        <taxon>Chelonoidis</taxon>
    </lineage>
</organism>
<keyword evidence="7" id="KW-0677">Repeat</keyword>
<dbReference type="CDD" id="cd00087">
    <property type="entry name" value="FReD"/>
    <property type="match status" value="1"/>
</dbReference>
<protein>
    <recommendedName>
        <fullName evidence="13">Fibrinogen C-terminal domain-containing protein</fullName>
    </recommendedName>
</protein>
<dbReference type="Gene3D" id="3.90.215.10">
    <property type="entry name" value="Gamma Fibrinogen, chain A, domain 1"/>
    <property type="match status" value="1"/>
</dbReference>
<dbReference type="GO" id="GO:0030246">
    <property type="term" value="F:carbohydrate binding"/>
    <property type="evidence" value="ECO:0007669"/>
    <property type="project" value="UniProtKB-KW"/>
</dbReference>
<keyword evidence="8" id="KW-0106">Calcium</keyword>
<reference evidence="14" key="1">
    <citation type="submission" date="2025-08" db="UniProtKB">
        <authorList>
            <consortium name="Ensembl"/>
        </authorList>
    </citation>
    <scope>IDENTIFICATION</scope>
</reference>
<dbReference type="AlphaFoldDB" id="A0A8C0QRY0"/>
<dbReference type="SUPFAM" id="SSF56496">
    <property type="entry name" value="Fibrinogen C-terminal domain-like"/>
    <property type="match status" value="1"/>
</dbReference>
<evidence type="ECO:0000313" key="14">
    <source>
        <dbReference type="Ensembl" id="ENSCABP00000030178.1"/>
    </source>
</evidence>
<dbReference type="GO" id="GO:0005102">
    <property type="term" value="F:signaling receptor binding"/>
    <property type="evidence" value="ECO:0007669"/>
    <property type="project" value="TreeGrafter"/>
</dbReference>
<keyword evidence="3" id="KW-0399">Innate immunity</keyword>